<sequence length="63" mass="7095">MDELLLERRELRLQGIDLSLQHDGVGRCNSMLRVAAEESTRGFPCRVLSLVRPGLVPFRFVAA</sequence>
<evidence type="ECO:0000313" key="1">
    <source>
        <dbReference type="EMBL" id="VGO22386.1"/>
    </source>
</evidence>
<dbReference type="Proteomes" id="UP000346198">
    <property type="component" value="Unassembled WGS sequence"/>
</dbReference>
<dbReference type="AlphaFoldDB" id="A0A6C2UU27"/>
<gene>
    <name evidence="1" type="ORF">SCARR_04469</name>
</gene>
<dbReference type="RefSeq" id="WP_136063769.1">
    <property type="nucleotide sequence ID" value="NZ_CAAHFH010000002.1"/>
</dbReference>
<proteinExistence type="predicted"/>
<reference evidence="1 2" key="1">
    <citation type="submission" date="2019-04" db="EMBL/GenBank/DDBJ databases">
        <authorList>
            <person name="Van Vliet M D."/>
        </authorList>
    </citation>
    <scope>NUCLEOTIDE SEQUENCE [LARGE SCALE GENOMIC DNA]</scope>
    <source>
        <strain evidence="1 2">F21</strain>
    </source>
</reference>
<dbReference type="EMBL" id="CAAHFH010000002">
    <property type="protein sequence ID" value="VGO22386.1"/>
    <property type="molecule type" value="Genomic_DNA"/>
</dbReference>
<evidence type="ECO:0000313" key="2">
    <source>
        <dbReference type="Proteomes" id="UP000346198"/>
    </source>
</evidence>
<name>A0A6C2UU27_9BACT</name>
<protein>
    <submittedName>
        <fullName evidence="1">Uncharacterized protein</fullName>
    </submittedName>
</protein>
<keyword evidence="2" id="KW-1185">Reference proteome</keyword>
<organism evidence="1 2">
    <name type="scientific">Pontiella sulfatireligans</name>
    <dbReference type="NCBI Taxonomy" id="2750658"/>
    <lineage>
        <taxon>Bacteria</taxon>
        <taxon>Pseudomonadati</taxon>
        <taxon>Kiritimatiellota</taxon>
        <taxon>Kiritimatiellia</taxon>
        <taxon>Kiritimatiellales</taxon>
        <taxon>Pontiellaceae</taxon>
        <taxon>Pontiella</taxon>
    </lineage>
</organism>
<accession>A0A6C2UU27</accession>